<dbReference type="InterPro" id="IPR036390">
    <property type="entry name" value="WH_DNA-bd_sf"/>
</dbReference>
<dbReference type="Gene3D" id="1.10.10.10">
    <property type="entry name" value="Winged helix-like DNA-binding domain superfamily/Winged helix DNA-binding domain"/>
    <property type="match status" value="1"/>
</dbReference>
<evidence type="ECO:0000256" key="1">
    <source>
        <dbReference type="ARBA" id="ARBA00023015"/>
    </source>
</evidence>
<evidence type="ECO:0000256" key="3">
    <source>
        <dbReference type="ARBA" id="ARBA00023163"/>
    </source>
</evidence>
<sequence length="158" mass="18005">MANKTKILIDYVTFRLDILVNFAKQEATEKYEQASGVNLRELRILRYAAIKPGLSQRNLAALCYLEKTQISKMVSGLVNRGLLLQMKRKSDSRTASLWLTDAGQEVVNICDQIGTRLENEMMSVLTKEEEKIFRQNIEKIINGLAVKNTEKNKGKKRA</sequence>
<dbReference type="Proteomes" id="UP000285972">
    <property type="component" value="Unassembled WGS sequence"/>
</dbReference>
<proteinExistence type="predicted"/>
<dbReference type="InterPro" id="IPR052067">
    <property type="entry name" value="Metal_resp_HTH_trans_reg"/>
</dbReference>
<gene>
    <name evidence="5" type="ORF">BIY26_13645</name>
</gene>
<keyword evidence="1" id="KW-0805">Transcription regulation</keyword>
<evidence type="ECO:0000313" key="6">
    <source>
        <dbReference type="Proteomes" id="UP000285972"/>
    </source>
</evidence>
<protein>
    <recommendedName>
        <fullName evidence="4">HTH marR-type domain-containing protein</fullName>
    </recommendedName>
</protein>
<name>A0AAE8EMN0_9GAMM</name>
<dbReference type="PANTHER" id="PTHR35790">
    <property type="entry name" value="HTH-TYPE TRANSCRIPTIONAL REGULATOR PCHR"/>
    <property type="match status" value="1"/>
</dbReference>
<evidence type="ECO:0000259" key="4">
    <source>
        <dbReference type="PROSITE" id="PS50995"/>
    </source>
</evidence>
<dbReference type="PRINTS" id="PR00598">
    <property type="entry name" value="HTHMARR"/>
</dbReference>
<dbReference type="AlphaFoldDB" id="A0AAE8EMN0"/>
<dbReference type="GO" id="GO:0003700">
    <property type="term" value="F:DNA-binding transcription factor activity"/>
    <property type="evidence" value="ECO:0007669"/>
    <property type="project" value="InterPro"/>
</dbReference>
<keyword evidence="2" id="KW-0238">DNA-binding</keyword>
<feature type="domain" description="HTH marR-type" evidence="4">
    <location>
        <begin position="1"/>
        <end position="142"/>
    </location>
</feature>
<comment type="caution">
    <text evidence="5">The sequence shown here is derived from an EMBL/GenBank/DDBJ whole genome shotgun (WGS) entry which is preliminary data.</text>
</comment>
<dbReference type="PROSITE" id="PS50995">
    <property type="entry name" value="HTH_MARR_2"/>
    <property type="match status" value="1"/>
</dbReference>
<evidence type="ECO:0000313" key="5">
    <source>
        <dbReference type="EMBL" id="RLM22059.1"/>
    </source>
</evidence>
<dbReference type="PANTHER" id="PTHR35790:SF4">
    <property type="entry name" value="HTH-TYPE TRANSCRIPTIONAL REGULATOR PCHR"/>
    <property type="match status" value="1"/>
</dbReference>
<dbReference type="SMART" id="SM00347">
    <property type="entry name" value="HTH_MARR"/>
    <property type="match status" value="1"/>
</dbReference>
<dbReference type="EMBL" id="MJLX01000036">
    <property type="protein sequence ID" value="RLM22059.1"/>
    <property type="molecule type" value="Genomic_DNA"/>
</dbReference>
<dbReference type="InterPro" id="IPR036388">
    <property type="entry name" value="WH-like_DNA-bd_sf"/>
</dbReference>
<keyword evidence="3" id="KW-0804">Transcription</keyword>
<accession>A0AAE8EMN0</accession>
<dbReference type="GeneID" id="70905889"/>
<dbReference type="RefSeq" id="WP_095833627.1">
    <property type="nucleotide sequence ID" value="NZ_CP014137.1"/>
</dbReference>
<dbReference type="KEGG" id="bgj:AWC36_03740"/>
<dbReference type="SUPFAM" id="SSF46785">
    <property type="entry name" value="Winged helix' DNA-binding domain"/>
    <property type="match status" value="1"/>
</dbReference>
<dbReference type="Pfam" id="PF12802">
    <property type="entry name" value="MarR_2"/>
    <property type="match status" value="1"/>
</dbReference>
<organism evidence="5 6">
    <name type="scientific">Brenneria goodwinii</name>
    <dbReference type="NCBI Taxonomy" id="1109412"/>
    <lineage>
        <taxon>Bacteria</taxon>
        <taxon>Pseudomonadati</taxon>
        <taxon>Pseudomonadota</taxon>
        <taxon>Gammaproteobacteria</taxon>
        <taxon>Enterobacterales</taxon>
        <taxon>Pectobacteriaceae</taxon>
        <taxon>Brenneria</taxon>
    </lineage>
</organism>
<reference evidence="5 6" key="1">
    <citation type="submission" date="2016-09" db="EMBL/GenBank/DDBJ databases">
        <authorList>
            <person name="Doonan J."/>
            <person name="Pachebat J.A."/>
            <person name="Golyshin P.N."/>
            <person name="Denman S."/>
            <person name="Mcdonald J.E."/>
        </authorList>
    </citation>
    <scope>NUCLEOTIDE SEQUENCE [LARGE SCALE GENOMIC DNA]</scope>
    <source>
        <strain evidence="5 6">FRB141</strain>
    </source>
</reference>
<dbReference type="InterPro" id="IPR000835">
    <property type="entry name" value="HTH_MarR-typ"/>
</dbReference>
<dbReference type="GO" id="GO:0003677">
    <property type="term" value="F:DNA binding"/>
    <property type="evidence" value="ECO:0007669"/>
    <property type="project" value="UniProtKB-KW"/>
</dbReference>
<evidence type="ECO:0000256" key="2">
    <source>
        <dbReference type="ARBA" id="ARBA00023125"/>
    </source>
</evidence>